<keyword evidence="9" id="KW-1185">Reference proteome</keyword>
<dbReference type="GO" id="GO:0051536">
    <property type="term" value="F:iron-sulfur cluster binding"/>
    <property type="evidence" value="ECO:0007669"/>
    <property type="project" value="UniProtKB-KW"/>
</dbReference>
<dbReference type="EMBL" id="SSOD01000017">
    <property type="protein sequence ID" value="THF57636.1"/>
    <property type="molecule type" value="Genomic_DNA"/>
</dbReference>
<evidence type="ECO:0000256" key="6">
    <source>
        <dbReference type="ARBA" id="ARBA00023014"/>
    </source>
</evidence>
<dbReference type="Proteomes" id="UP000307956">
    <property type="component" value="Unassembled WGS sequence"/>
</dbReference>
<name>A0A4S4AF00_9RHOO</name>
<keyword evidence="5" id="KW-0408">Iron</keyword>
<keyword evidence="4" id="KW-0479">Metal-binding</keyword>
<dbReference type="PANTHER" id="PTHR11228:SF7">
    <property type="entry name" value="PQQA PEPTIDE CYCLASE"/>
    <property type="match status" value="1"/>
</dbReference>
<dbReference type="InterPro" id="IPR050377">
    <property type="entry name" value="Radical_SAM_PqqE_MftC-like"/>
</dbReference>
<gene>
    <name evidence="8" type="ORF">E6O51_17560</name>
</gene>
<dbReference type="SFLD" id="SFLDG01387">
    <property type="entry name" value="BtrN-like_SPASM_domain_contain"/>
    <property type="match status" value="1"/>
</dbReference>
<dbReference type="Pfam" id="PF04055">
    <property type="entry name" value="Radical_SAM"/>
    <property type="match status" value="1"/>
</dbReference>
<proteinExistence type="predicted"/>
<evidence type="ECO:0000256" key="5">
    <source>
        <dbReference type="ARBA" id="ARBA00023004"/>
    </source>
</evidence>
<feature type="domain" description="Radical SAM core" evidence="7">
    <location>
        <begin position="57"/>
        <end position="273"/>
    </location>
</feature>
<evidence type="ECO:0000256" key="3">
    <source>
        <dbReference type="ARBA" id="ARBA00022691"/>
    </source>
</evidence>
<dbReference type="InterPro" id="IPR013785">
    <property type="entry name" value="Aldolase_TIM"/>
</dbReference>
<keyword evidence="3" id="KW-0949">S-adenosyl-L-methionine</keyword>
<reference evidence="8 9" key="1">
    <citation type="submission" date="2019-04" db="EMBL/GenBank/DDBJ databases">
        <title>Azoarcus rhizosphaerae sp. nov. isolated from rhizosphere of Ficus religiosa.</title>
        <authorList>
            <person name="Lin S.-Y."/>
            <person name="Hameed A."/>
            <person name="Hsu Y.-H."/>
            <person name="Young C.-C."/>
        </authorList>
    </citation>
    <scope>NUCLEOTIDE SEQUENCE [LARGE SCALE GENOMIC DNA]</scope>
    <source>
        <strain evidence="8 9">CC-YHH848</strain>
    </source>
</reference>
<evidence type="ECO:0000259" key="7">
    <source>
        <dbReference type="PROSITE" id="PS51918"/>
    </source>
</evidence>
<keyword evidence="2" id="KW-0004">4Fe-4S</keyword>
<protein>
    <submittedName>
        <fullName evidence="8">Radical SAM protein</fullName>
    </submittedName>
</protein>
<dbReference type="InterPro" id="IPR058240">
    <property type="entry name" value="rSAM_sf"/>
</dbReference>
<evidence type="ECO:0000313" key="8">
    <source>
        <dbReference type="EMBL" id="THF57636.1"/>
    </source>
</evidence>
<dbReference type="InterPro" id="IPR007197">
    <property type="entry name" value="rSAM"/>
</dbReference>
<dbReference type="RefSeq" id="WP_136386314.1">
    <property type="nucleotide sequence ID" value="NZ_SSOD01000017.1"/>
</dbReference>
<dbReference type="SFLD" id="SFLDG01067">
    <property type="entry name" value="SPASM/twitch_domain_containing"/>
    <property type="match status" value="1"/>
</dbReference>
<dbReference type="CDD" id="cd21109">
    <property type="entry name" value="SPASM"/>
    <property type="match status" value="1"/>
</dbReference>
<sequence length="360" mass="41620">MADGTGGRYVPINKGNYSMDTAEREAQFERYRGEGWEDEYAIYRRDWAELPNRQEVRDYPLLVDLELSSVCNLHCPMCYTITDQFKEHVNTTRMDWELFTKIIDEIGGKVPAIRLSLRGEALLHKRFADCIRYAKSKGIKEVSTLTHGGKLTPDFFKEIVAAGIDWITISADGVGETYEKIRKPIKFNDLMAKIRAMNEYKKGRGLHRPVIKVQGIWPAIRDNVQEYYDTFAPHVDLVAFNPLIDYLGNDTHIEYLVNFTCPQQYQRLVIGADGLVMKCSNDEENREVIGDIRTETVHQVWHGEKMNAVRELQKQDRGFMRSAVCRRCYLPRKTEDEAAEVGGRTFTVKNYVFRIQEIGK</sequence>
<keyword evidence="6" id="KW-0411">Iron-sulfur</keyword>
<dbReference type="InterPro" id="IPR023885">
    <property type="entry name" value="4Fe4S-binding_SPASM_dom"/>
</dbReference>
<dbReference type="PROSITE" id="PS51918">
    <property type="entry name" value="RADICAL_SAM"/>
    <property type="match status" value="1"/>
</dbReference>
<dbReference type="GO" id="GO:0046872">
    <property type="term" value="F:metal ion binding"/>
    <property type="evidence" value="ECO:0007669"/>
    <property type="project" value="UniProtKB-KW"/>
</dbReference>
<dbReference type="OrthoDB" id="9782387at2"/>
<evidence type="ECO:0000256" key="4">
    <source>
        <dbReference type="ARBA" id="ARBA00022723"/>
    </source>
</evidence>
<dbReference type="GO" id="GO:0003824">
    <property type="term" value="F:catalytic activity"/>
    <property type="evidence" value="ECO:0007669"/>
    <property type="project" value="InterPro"/>
</dbReference>
<organism evidence="8 9">
    <name type="scientific">Pseudothauera rhizosphaerae</name>
    <dbReference type="NCBI Taxonomy" id="2565932"/>
    <lineage>
        <taxon>Bacteria</taxon>
        <taxon>Pseudomonadati</taxon>
        <taxon>Pseudomonadota</taxon>
        <taxon>Betaproteobacteria</taxon>
        <taxon>Rhodocyclales</taxon>
        <taxon>Zoogloeaceae</taxon>
        <taxon>Pseudothauera</taxon>
    </lineage>
</organism>
<evidence type="ECO:0000256" key="1">
    <source>
        <dbReference type="ARBA" id="ARBA00001966"/>
    </source>
</evidence>
<dbReference type="Gene3D" id="3.20.20.70">
    <property type="entry name" value="Aldolase class I"/>
    <property type="match status" value="1"/>
</dbReference>
<evidence type="ECO:0000256" key="2">
    <source>
        <dbReference type="ARBA" id="ARBA00022485"/>
    </source>
</evidence>
<dbReference type="PANTHER" id="PTHR11228">
    <property type="entry name" value="RADICAL SAM DOMAIN PROTEIN"/>
    <property type="match status" value="1"/>
</dbReference>
<dbReference type="CDD" id="cd01335">
    <property type="entry name" value="Radical_SAM"/>
    <property type="match status" value="1"/>
</dbReference>
<comment type="caution">
    <text evidence="8">The sequence shown here is derived from an EMBL/GenBank/DDBJ whole genome shotgun (WGS) entry which is preliminary data.</text>
</comment>
<evidence type="ECO:0000313" key="9">
    <source>
        <dbReference type="Proteomes" id="UP000307956"/>
    </source>
</evidence>
<comment type="cofactor">
    <cofactor evidence="1">
        <name>[4Fe-4S] cluster</name>
        <dbReference type="ChEBI" id="CHEBI:49883"/>
    </cofactor>
</comment>
<dbReference type="SFLD" id="SFLDS00029">
    <property type="entry name" value="Radical_SAM"/>
    <property type="match status" value="1"/>
</dbReference>
<accession>A0A4S4AF00</accession>
<dbReference type="InterPro" id="IPR034391">
    <property type="entry name" value="AdoMet-like_SPASM_containing"/>
</dbReference>
<dbReference type="Pfam" id="PF13186">
    <property type="entry name" value="SPASM"/>
    <property type="match status" value="1"/>
</dbReference>
<dbReference type="SUPFAM" id="SSF102114">
    <property type="entry name" value="Radical SAM enzymes"/>
    <property type="match status" value="1"/>
</dbReference>
<dbReference type="AlphaFoldDB" id="A0A4S4AF00"/>